<feature type="transmembrane region" description="Helical" evidence="8">
    <location>
        <begin position="91"/>
        <end position="112"/>
    </location>
</feature>
<dbReference type="GO" id="GO:0005886">
    <property type="term" value="C:plasma membrane"/>
    <property type="evidence" value="ECO:0007669"/>
    <property type="project" value="TreeGrafter"/>
</dbReference>
<comment type="caution">
    <text evidence="9">The sequence shown here is derived from an EMBL/GenBank/DDBJ whole genome shotgun (WGS) entry which is preliminary data.</text>
</comment>
<evidence type="ECO:0000256" key="3">
    <source>
        <dbReference type="ARBA" id="ARBA00022448"/>
    </source>
</evidence>
<evidence type="ECO:0000256" key="8">
    <source>
        <dbReference type="RuleBase" id="RU362088"/>
    </source>
</evidence>
<feature type="transmembrane region" description="Helical" evidence="8">
    <location>
        <begin position="132"/>
        <end position="157"/>
    </location>
</feature>
<dbReference type="PANTHER" id="PTHR11040:SF44">
    <property type="entry name" value="PROTEIN ZNTC-RELATED"/>
    <property type="match status" value="1"/>
</dbReference>
<evidence type="ECO:0000256" key="5">
    <source>
        <dbReference type="ARBA" id="ARBA00022989"/>
    </source>
</evidence>
<evidence type="ECO:0000256" key="6">
    <source>
        <dbReference type="ARBA" id="ARBA00023065"/>
    </source>
</evidence>
<feature type="transmembrane region" description="Helical" evidence="8">
    <location>
        <begin position="336"/>
        <end position="355"/>
    </location>
</feature>
<proteinExistence type="inferred from homology"/>
<gene>
    <name evidence="9" type="ORF">Taro_045662</name>
</gene>
<sequence length="389" mass="41033">MAFYEVLRPLLSLPLDRLHSFFETLIQQLSRSLANTECAADGAQSTGCRDDTVAMRLKVVAFLAILVASAAGVATPLVGRNWRFLATGSGAFVLTKAFAAGIILATGFVHMLPDGEEALANHCLPSWPWSEFPFAGFMAMAAALGTLVLEFLGTLFYERNHRTQRKETMAEAAAVDEESVAGPSSAGAEEDGMHIVGTHLHRHSHRQVAHVAAAPSGRADGYDQGDDNSPRHAVVSQILELGIVSHSVIIGLSLGVSQSPCTIRPLVAALSFHQFFEGFALGGCISQAQFGGMAAATMAIFFAVTTPVGIAVGAVLSSSYNPDSPRALVVEGLLDSVSAGILIYMALVDLIAADFHTHSMRSSGARLQGFSCLALFLGAMSMSLLALWA</sequence>
<keyword evidence="3 8" id="KW-0813">Transport</keyword>
<dbReference type="InterPro" id="IPR003689">
    <property type="entry name" value="ZIP"/>
</dbReference>
<dbReference type="InterPro" id="IPR004698">
    <property type="entry name" value="Zn/Fe_permease_fun/pln"/>
</dbReference>
<evidence type="ECO:0000256" key="2">
    <source>
        <dbReference type="ARBA" id="ARBA00006939"/>
    </source>
</evidence>
<name>A0A843X552_COLES</name>
<dbReference type="GO" id="GO:0005385">
    <property type="term" value="F:zinc ion transmembrane transporter activity"/>
    <property type="evidence" value="ECO:0007669"/>
    <property type="project" value="InterPro"/>
</dbReference>
<evidence type="ECO:0000256" key="1">
    <source>
        <dbReference type="ARBA" id="ARBA00004141"/>
    </source>
</evidence>
<dbReference type="AlphaFoldDB" id="A0A843X552"/>
<reference evidence="9" key="1">
    <citation type="submission" date="2017-07" db="EMBL/GenBank/DDBJ databases">
        <title>Taro Niue Genome Assembly and Annotation.</title>
        <authorList>
            <person name="Atibalentja N."/>
            <person name="Keating K."/>
            <person name="Fields C.J."/>
        </authorList>
    </citation>
    <scope>NUCLEOTIDE SEQUENCE</scope>
    <source>
        <strain evidence="9">Niue_2</strain>
        <tissue evidence="9">Leaf</tissue>
    </source>
</reference>
<evidence type="ECO:0000256" key="7">
    <source>
        <dbReference type="ARBA" id="ARBA00023136"/>
    </source>
</evidence>
<keyword evidence="4 8" id="KW-0812">Transmembrane</keyword>
<dbReference type="PANTHER" id="PTHR11040">
    <property type="entry name" value="ZINC/IRON TRANSPORTER"/>
    <property type="match status" value="1"/>
</dbReference>
<feature type="transmembrane region" description="Helical" evidence="8">
    <location>
        <begin position="59"/>
        <end position="79"/>
    </location>
</feature>
<dbReference type="Pfam" id="PF02535">
    <property type="entry name" value="Zip"/>
    <property type="match status" value="1"/>
</dbReference>
<feature type="transmembrane region" description="Helical" evidence="8">
    <location>
        <begin position="295"/>
        <end position="316"/>
    </location>
</feature>
<accession>A0A843X552</accession>
<keyword evidence="5 8" id="KW-1133">Transmembrane helix</keyword>
<keyword evidence="6 8" id="KW-0406">Ion transport</keyword>
<comment type="subcellular location">
    <subcellularLocation>
        <location evidence="1 8">Membrane</location>
        <topology evidence="1 8">Multi-pass membrane protein</topology>
    </subcellularLocation>
</comment>
<comment type="similarity">
    <text evidence="2 8">Belongs to the ZIP transporter (TC 2.A.5) family.</text>
</comment>
<evidence type="ECO:0000256" key="4">
    <source>
        <dbReference type="ARBA" id="ARBA00022692"/>
    </source>
</evidence>
<dbReference type="Proteomes" id="UP000652761">
    <property type="component" value="Unassembled WGS sequence"/>
</dbReference>
<comment type="caution">
    <text evidence="8">Lacks conserved residue(s) required for the propagation of feature annotation.</text>
</comment>
<evidence type="ECO:0000313" key="9">
    <source>
        <dbReference type="EMBL" id="MQM12744.1"/>
    </source>
</evidence>
<protein>
    <submittedName>
        <fullName evidence="9">Uncharacterized protein</fullName>
    </submittedName>
</protein>
<organism evidence="9 10">
    <name type="scientific">Colocasia esculenta</name>
    <name type="common">Wild taro</name>
    <name type="synonym">Arum esculentum</name>
    <dbReference type="NCBI Taxonomy" id="4460"/>
    <lineage>
        <taxon>Eukaryota</taxon>
        <taxon>Viridiplantae</taxon>
        <taxon>Streptophyta</taxon>
        <taxon>Embryophyta</taxon>
        <taxon>Tracheophyta</taxon>
        <taxon>Spermatophyta</taxon>
        <taxon>Magnoliopsida</taxon>
        <taxon>Liliopsida</taxon>
        <taxon>Araceae</taxon>
        <taxon>Aroideae</taxon>
        <taxon>Colocasieae</taxon>
        <taxon>Colocasia</taxon>
    </lineage>
</organism>
<dbReference type="NCBIfam" id="TIGR00820">
    <property type="entry name" value="zip"/>
    <property type="match status" value="1"/>
</dbReference>
<dbReference type="EMBL" id="NMUH01005435">
    <property type="protein sequence ID" value="MQM12744.1"/>
    <property type="molecule type" value="Genomic_DNA"/>
</dbReference>
<keyword evidence="7 8" id="KW-0472">Membrane</keyword>
<evidence type="ECO:0000313" key="10">
    <source>
        <dbReference type="Proteomes" id="UP000652761"/>
    </source>
</evidence>
<feature type="transmembrane region" description="Helical" evidence="8">
    <location>
        <begin position="367"/>
        <end position="388"/>
    </location>
</feature>
<dbReference type="OrthoDB" id="448280at2759"/>
<keyword evidence="10" id="KW-1185">Reference proteome</keyword>